<keyword evidence="1 2" id="KW-1015">Disulfide bond</keyword>
<name>A0A9P0PNS2_ACAOB</name>
<organism evidence="6 7">
    <name type="scientific">Acanthoscelides obtectus</name>
    <name type="common">Bean weevil</name>
    <name type="synonym">Bruchus obtectus</name>
    <dbReference type="NCBI Taxonomy" id="200917"/>
    <lineage>
        <taxon>Eukaryota</taxon>
        <taxon>Metazoa</taxon>
        <taxon>Ecdysozoa</taxon>
        <taxon>Arthropoda</taxon>
        <taxon>Hexapoda</taxon>
        <taxon>Insecta</taxon>
        <taxon>Pterygota</taxon>
        <taxon>Neoptera</taxon>
        <taxon>Endopterygota</taxon>
        <taxon>Coleoptera</taxon>
        <taxon>Polyphaga</taxon>
        <taxon>Cucujiformia</taxon>
        <taxon>Chrysomeloidea</taxon>
        <taxon>Chrysomelidae</taxon>
        <taxon>Bruchinae</taxon>
        <taxon>Bruchini</taxon>
        <taxon>Acanthoscelides</taxon>
    </lineage>
</organism>
<dbReference type="Gene3D" id="2.60.120.290">
    <property type="entry name" value="Spermadhesin, CUB domain"/>
    <property type="match status" value="1"/>
</dbReference>
<feature type="compositionally biased region" description="Polar residues" evidence="3">
    <location>
        <begin position="329"/>
        <end position="348"/>
    </location>
</feature>
<evidence type="ECO:0000256" key="2">
    <source>
        <dbReference type="PROSITE-ProRule" id="PRU00124"/>
    </source>
</evidence>
<dbReference type="InterPro" id="IPR000859">
    <property type="entry name" value="CUB_dom"/>
</dbReference>
<dbReference type="SUPFAM" id="SSF49854">
    <property type="entry name" value="Spermadhesin, CUB domain"/>
    <property type="match status" value="1"/>
</dbReference>
<dbReference type="PANTHER" id="PTHR24652">
    <property type="entry name" value="LOW-DENSITY LIPOPROTEIN RECEPTOR CLASS A DOMAIN-CONTAINING PROTEIN 2"/>
    <property type="match status" value="1"/>
</dbReference>
<protein>
    <recommendedName>
        <fullName evidence="5">CUB domain-containing protein</fullName>
    </recommendedName>
</protein>
<dbReference type="SUPFAM" id="SSF57424">
    <property type="entry name" value="LDL receptor-like module"/>
    <property type="match status" value="1"/>
</dbReference>
<sequence length="412" mass="46921">MNRTLMEEGELGKVDIQQDIMDFYIQHDMPIDCLWLIVVRPNWRIYLQFAEFNLEKPNDCHSNFVQVFSGKTDMASIEKEFCGSIADTVLSKSNKMYVRFFSESKGSKTLFLANFTAYRDLGSDGKTKECNKTNEFYCEDATCIHKSLMCNSRYNCRFRWDEEDEGCQGAQTMAWSGDHIIIIMIIFSLILAGMCITFLYNCITKLIRDHQTIQEYRSRSLDQQLNELDKQQELAVVEGKASSKLSRRTRSHDSSHSMDSNRFDSINAINSTSCYAGEGDVLSILVRNERSSSPSSGDAFNTNIYTVDADNPPQMCDSACQTRESLFTTQGYNSSDNSTPNHSAHTNSPPAPFSTFGYKKEIKFKAEAKIEMAPVKSKSPLQHSHMHQHKKDDKYRLSVQTRKSAPDVIVTH</sequence>
<dbReference type="CDD" id="cd00041">
    <property type="entry name" value="CUB"/>
    <property type="match status" value="1"/>
</dbReference>
<dbReference type="Gene3D" id="4.10.400.10">
    <property type="entry name" value="Low-density Lipoprotein Receptor"/>
    <property type="match status" value="1"/>
</dbReference>
<evidence type="ECO:0000313" key="7">
    <source>
        <dbReference type="Proteomes" id="UP001152888"/>
    </source>
</evidence>
<feature type="region of interest" description="Disordered" evidence="3">
    <location>
        <begin position="329"/>
        <end position="354"/>
    </location>
</feature>
<comment type="caution">
    <text evidence="6">The sequence shown here is derived from an EMBL/GenBank/DDBJ whole genome shotgun (WGS) entry which is preliminary data.</text>
</comment>
<dbReference type="InterPro" id="IPR042333">
    <property type="entry name" value="LRAD2/Mig-13-like"/>
</dbReference>
<dbReference type="InterPro" id="IPR035914">
    <property type="entry name" value="Sperma_CUB_dom_sf"/>
</dbReference>
<dbReference type="AlphaFoldDB" id="A0A9P0PNS2"/>
<feature type="disulfide bond" evidence="2">
    <location>
        <begin position="138"/>
        <end position="156"/>
    </location>
</feature>
<feature type="region of interest" description="Disordered" evidence="3">
    <location>
        <begin position="374"/>
        <end position="412"/>
    </location>
</feature>
<dbReference type="PROSITE" id="PS01180">
    <property type="entry name" value="CUB"/>
    <property type="match status" value="1"/>
</dbReference>
<proteinExistence type="predicted"/>
<comment type="caution">
    <text evidence="2">Lacks conserved residue(s) required for the propagation of feature annotation.</text>
</comment>
<evidence type="ECO:0000256" key="3">
    <source>
        <dbReference type="SAM" id="MobiDB-lite"/>
    </source>
</evidence>
<feature type="compositionally biased region" description="Basic and acidic residues" evidence="3">
    <location>
        <begin position="251"/>
        <end position="262"/>
    </location>
</feature>
<dbReference type="Proteomes" id="UP001152888">
    <property type="component" value="Unassembled WGS sequence"/>
</dbReference>
<gene>
    <name evidence="6" type="ORF">ACAOBT_LOCUS21165</name>
</gene>
<keyword evidence="7" id="KW-1185">Reference proteome</keyword>
<dbReference type="PROSITE" id="PS50068">
    <property type="entry name" value="LDLRA_2"/>
    <property type="match status" value="1"/>
</dbReference>
<reference evidence="6" key="1">
    <citation type="submission" date="2022-03" db="EMBL/GenBank/DDBJ databases">
        <authorList>
            <person name="Sayadi A."/>
        </authorList>
    </citation>
    <scope>NUCLEOTIDE SEQUENCE</scope>
</reference>
<dbReference type="SMART" id="SM00192">
    <property type="entry name" value="LDLa"/>
    <property type="match status" value="1"/>
</dbReference>
<feature type="transmembrane region" description="Helical" evidence="4">
    <location>
        <begin position="180"/>
        <end position="200"/>
    </location>
</feature>
<dbReference type="EMBL" id="CAKOFQ010007158">
    <property type="protein sequence ID" value="CAH1992912.1"/>
    <property type="molecule type" value="Genomic_DNA"/>
</dbReference>
<dbReference type="InterPro" id="IPR036055">
    <property type="entry name" value="LDL_receptor-like_sf"/>
</dbReference>
<evidence type="ECO:0000256" key="1">
    <source>
        <dbReference type="ARBA" id="ARBA00023157"/>
    </source>
</evidence>
<keyword evidence="4" id="KW-1133">Transmembrane helix</keyword>
<dbReference type="CDD" id="cd00112">
    <property type="entry name" value="LDLa"/>
    <property type="match status" value="1"/>
</dbReference>
<feature type="domain" description="CUB" evidence="5">
    <location>
        <begin position="1"/>
        <end position="118"/>
    </location>
</feature>
<feature type="region of interest" description="Disordered" evidence="3">
    <location>
        <begin position="239"/>
        <end position="262"/>
    </location>
</feature>
<accession>A0A9P0PNS2</accession>
<dbReference type="Pfam" id="PF00431">
    <property type="entry name" value="CUB"/>
    <property type="match status" value="1"/>
</dbReference>
<evidence type="ECO:0000313" key="6">
    <source>
        <dbReference type="EMBL" id="CAH1992912.1"/>
    </source>
</evidence>
<keyword evidence="4" id="KW-0812">Transmembrane</keyword>
<dbReference type="SMART" id="SM00042">
    <property type="entry name" value="CUB"/>
    <property type="match status" value="1"/>
</dbReference>
<evidence type="ECO:0000259" key="5">
    <source>
        <dbReference type="PROSITE" id="PS01180"/>
    </source>
</evidence>
<keyword evidence="4" id="KW-0472">Membrane</keyword>
<evidence type="ECO:0000256" key="4">
    <source>
        <dbReference type="SAM" id="Phobius"/>
    </source>
</evidence>
<dbReference type="OrthoDB" id="9971251at2759"/>
<dbReference type="InterPro" id="IPR002172">
    <property type="entry name" value="LDrepeatLR_classA_rpt"/>
</dbReference>